<dbReference type="GO" id="GO:0005524">
    <property type="term" value="F:ATP binding"/>
    <property type="evidence" value="ECO:0007669"/>
    <property type="project" value="UniProtKB-UniRule"/>
</dbReference>
<dbReference type="AlphaFoldDB" id="A0A1I0HMF6"/>
<dbReference type="PROSITE" id="PS50901">
    <property type="entry name" value="FTSK"/>
    <property type="match status" value="1"/>
</dbReference>
<keyword evidence="6" id="KW-1185">Reference proteome</keyword>
<dbReference type="InterPro" id="IPR002543">
    <property type="entry name" value="FtsK_dom"/>
</dbReference>
<proteinExistence type="predicted"/>
<evidence type="ECO:0000256" key="3">
    <source>
        <dbReference type="PROSITE-ProRule" id="PRU00289"/>
    </source>
</evidence>
<dbReference type="InterPro" id="IPR027417">
    <property type="entry name" value="P-loop_NTPase"/>
</dbReference>
<sequence>MSLIIGSGIAAFSMYAAARWSVSINEQKKIEEVFRNINYKVKDQEPRLFKKIKKDDYTDFIYNVPFGLVDDDKLQSILTKTLNKPIKVEFKGKLFIRVYNQQLQKIYKYKDFPATEGWTIPVGKTQEGMIYHDFDKVPHITIAGATRWGKTVFMKMLMTHLIENHPDDVEFYILDLKGGLAFHRYSKLKQVKGVASNYKESAEALKRVEKDIKRTMKEFKNKYYENIVDTDVTKRKFIIIDEAGELVPNKSMSEDDQSHAKTCQRIMSHVVRVSGGLGYRMIFGTQYPTAKIMDNQIKANSSAKITFKLETGVQSKVAIDQTGAEELQYPGRAIYKTTDKYIVQTPFISNEEMWKRLRRFERESDKKESTKAGEDIIKFG</sequence>
<dbReference type="GO" id="GO:0003677">
    <property type="term" value="F:DNA binding"/>
    <property type="evidence" value="ECO:0007669"/>
    <property type="project" value="InterPro"/>
</dbReference>
<dbReference type="SUPFAM" id="SSF52540">
    <property type="entry name" value="P-loop containing nucleoside triphosphate hydrolases"/>
    <property type="match status" value="1"/>
</dbReference>
<dbReference type="RefSeq" id="WP_170840868.1">
    <property type="nucleotide sequence ID" value="NZ_FOHE01000038.1"/>
</dbReference>
<feature type="binding site" evidence="3">
    <location>
        <begin position="144"/>
        <end position="151"/>
    </location>
    <ligand>
        <name>ATP</name>
        <dbReference type="ChEBI" id="CHEBI:30616"/>
    </ligand>
</feature>
<dbReference type="Pfam" id="PF01580">
    <property type="entry name" value="FtsK_SpoIIIE"/>
    <property type="match status" value="1"/>
</dbReference>
<evidence type="ECO:0000313" key="6">
    <source>
        <dbReference type="Proteomes" id="UP000198618"/>
    </source>
</evidence>
<feature type="domain" description="FtsK" evidence="4">
    <location>
        <begin position="126"/>
        <end position="316"/>
    </location>
</feature>
<keyword evidence="1 3" id="KW-0547">Nucleotide-binding</keyword>
<evidence type="ECO:0000256" key="2">
    <source>
        <dbReference type="ARBA" id="ARBA00022840"/>
    </source>
</evidence>
<dbReference type="Proteomes" id="UP000198618">
    <property type="component" value="Unassembled WGS sequence"/>
</dbReference>
<evidence type="ECO:0000313" key="5">
    <source>
        <dbReference type="EMBL" id="SET84326.1"/>
    </source>
</evidence>
<dbReference type="STRING" id="930131.SAMN05216389_1385"/>
<organism evidence="5 6">
    <name type="scientific">Oceanobacillus limi</name>
    <dbReference type="NCBI Taxonomy" id="930131"/>
    <lineage>
        <taxon>Bacteria</taxon>
        <taxon>Bacillati</taxon>
        <taxon>Bacillota</taxon>
        <taxon>Bacilli</taxon>
        <taxon>Bacillales</taxon>
        <taxon>Bacillaceae</taxon>
        <taxon>Oceanobacillus</taxon>
    </lineage>
</organism>
<dbReference type="InterPro" id="IPR050206">
    <property type="entry name" value="FtsK/SpoIIIE/SftA"/>
</dbReference>
<reference evidence="5 6" key="1">
    <citation type="submission" date="2016-10" db="EMBL/GenBank/DDBJ databases">
        <authorList>
            <person name="de Groot N.N."/>
        </authorList>
    </citation>
    <scope>NUCLEOTIDE SEQUENCE [LARGE SCALE GENOMIC DNA]</scope>
    <source>
        <strain evidence="5 6">IBRC-M 10780</strain>
    </source>
</reference>
<dbReference type="PANTHER" id="PTHR22683">
    <property type="entry name" value="SPORULATION PROTEIN RELATED"/>
    <property type="match status" value="1"/>
</dbReference>
<dbReference type="EMBL" id="FOHE01000038">
    <property type="protein sequence ID" value="SET84326.1"/>
    <property type="molecule type" value="Genomic_DNA"/>
</dbReference>
<dbReference type="Gene3D" id="3.40.50.300">
    <property type="entry name" value="P-loop containing nucleotide triphosphate hydrolases"/>
    <property type="match status" value="1"/>
</dbReference>
<keyword evidence="2 3" id="KW-0067">ATP-binding</keyword>
<gene>
    <name evidence="5" type="ORF">SAMN05216389_1385</name>
</gene>
<protein>
    <submittedName>
        <fullName evidence="5">DNA segregation ATPase FtsK/SpoIIIE, S-DNA-T family</fullName>
    </submittedName>
</protein>
<accession>A0A1I0HMF6</accession>
<evidence type="ECO:0000259" key="4">
    <source>
        <dbReference type="PROSITE" id="PS50901"/>
    </source>
</evidence>
<evidence type="ECO:0000256" key="1">
    <source>
        <dbReference type="ARBA" id="ARBA00022741"/>
    </source>
</evidence>
<name>A0A1I0HMF6_9BACI</name>
<dbReference type="PANTHER" id="PTHR22683:SF1">
    <property type="entry name" value="TYPE VII SECRETION SYSTEM PROTEIN ESSC"/>
    <property type="match status" value="1"/>
</dbReference>